<comment type="caution">
    <text evidence="1">The sequence shown here is derived from an EMBL/GenBank/DDBJ whole genome shotgun (WGS) entry which is preliminary data.</text>
</comment>
<dbReference type="PANTHER" id="PTHR33527:SF53">
    <property type="entry name" value="OS10G0561000 PROTEIN"/>
    <property type="match status" value="1"/>
</dbReference>
<sequence>MNKLNPNARPFVPFYLRSDDRSLYMTFSNGTPLSNEEIGDFFTSIYGQCVEYVYVHGYHRKKDPKFGKIIFTSEEIARMVLRNQEVEKMEVNSKPVWLKKYIPRSQRREPYWNMY</sequence>
<keyword evidence="2" id="KW-1185">Reference proteome</keyword>
<dbReference type="GO" id="GO:0052716">
    <property type="term" value="F:hydroquinone:oxygen oxidoreductase activity"/>
    <property type="evidence" value="ECO:0007669"/>
    <property type="project" value="UniProtKB-EC"/>
</dbReference>
<dbReference type="PANTHER" id="PTHR33527">
    <property type="entry name" value="OS07G0274300 PROTEIN"/>
    <property type="match status" value="1"/>
</dbReference>
<evidence type="ECO:0000313" key="1">
    <source>
        <dbReference type="EMBL" id="KAL1543348.1"/>
    </source>
</evidence>
<proteinExistence type="predicted"/>
<dbReference type="EC" id="1.10.3.2" evidence="1"/>
<keyword evidence="1" id="KW-0560">Oxidoreductase</keyword>
<name>A0ABD1GJV1_SALDI</name>
<organism evidence="1 2">
    <name type="scientific">Salvia divinorum</name>
    <name type="common">Maria pastora</name>
    <name type="synonym">Diviner's sage</name>
    <dbReference type="NCBI Taxonomy" id="28513"/>
    <lineage>
        <taxon>Eukaryota</taxon>
        <taxon>Viridiplantae</taxon>
        <taxon>Streptophyta</taxon>
        <taxon>Embryophyta</taxon>
        <taxon>Tracheophyta</taxon>
        <taxon>Spermatophyta</taxon>
        <taxon>Magnoliopsida</taxon>
        <taxon>eudicotyledons</taxon>
        <taxon>Gunneridae</taxon>
        <taxon>Pentapetalae</taxon>
        <taxon>asterids</taxon>
        <taxon>lamiids</taxon>
        <taxon>Lamiales</taxon>
        <taxon>Lamiaceae</taxon>
        <taxon>Nepetoideae</taxon>
        <taxon>Mentheae</taxon>
        <taxon>Salviinae</taxon>
        <taxon>Salvia</taxon>
        <taxon>Salvia subgen. Calosphace</taxon>
    </lineage>
</organism>
<gene>
    <name evidence="1" type="ORF">AAHA92_20332</name>
</gene>
<evidence type="ECO:0000313" key="2">
    <source>
        <dbReference type="Proteomes" id="UP001567538"/>
    </source>
</evidence>
<dbReference type="Proteomes" id="UP001567538">
    <property type="component" value="Unassembled WGS sequence"/>
</dbReference>
<dbReference type="AlphaFoldDB" id="A0ABD1GJV1"/>
<accession>A0ABD1GJV1</accession>
<dbReference type="EMBL" id="JBEAFC010000008">
    <property type="protein sequence ID" value="KAL1543348.1"/>
    <property type="molecule type" value="Genomic_DNA"/>
</dbReference>
<protein>
    <submittedName>
        <fullName evidence="1">Laccase</fullName>
        <ecNumber evidence="1">1.10.3.2</ecNumber>
    </submittedName>
</protein>
<reference evidence="1 2" key="1">
    <citation type="submission" date="2024-06" db="EMBL/GenBank/DDBJ databases">
        <title>A chromosome level genome sequence of Diviner's sage (Salvia divinorum).</title>
        <authorList>
            <person name="Ford S.A."/>
            <person name="Ro D.-K."/>
            <person name="Ness R.W."/>
            <person name="Phillips M.A."/>
        </authorList>
    </citation>
    <scope>NUCLEOTIDE SEQUENCE [LARGE SCALE GENOMIC DNA]</scope>
    <source>
        <strain evidence="1">SAF-2024a</strain>
        <tissue evidence="1">Leaf</tissue>
    </source>
</reference>